<gene>
    <name evidence="2" type="ORF">ADM90_11460</name>
</gene>
<keyword evidence="1" id="KW-0812">Transmembrane</keyword>
<feature type="transmembrane region" description="Helical" evidence="1">
    <location>
        <begin position="6"/>
        <end position="22"/>
    </location>
</feature>
<evidence type="ECO:0000256" key="1">
    <source>
        <dbReference type="SAM" id="Phobius"/>
    </source>
</evidence>
<dbReference type="PATRIC" id="fig|33935.3.peg.4207"/>
<comment type="caution">
    <text evidence="2">The sequence shown here is derived from an EMBL/GenBank/DDBJ whole genome shotgun (WGS) entry which is preliminary data.</text>
</comment>
<sequence length="178" mass="18878">MNTKNLVLMALLVGVGAALYLVTPGMINGMKPDFMLTMMFIGILLFPTVKETFLLSLATGVLSGLFTTFPAGLVPNIIDKAITGFVFLGALLFLKKLVNHFAVSAILVGLGTILSGTVFLTVALFVFNANVGATFAMLFIGVVLPAVVFNVIAFAVIYPIVSKLVKRSKFVTAISQIS</sequence>
<reference evidence="2 3" key="1">
    <citation type="submission" date="2015-07" db="EMBL/GenBank/DDBJ databases">
        <title>Genome sequencing project for genomic taxonomy and phylogenomics of Bacillus-like bacteria.</title>
        <authorList>
            <person name="Liu B."/>
            <person name="Wang J."/>
            <person name="Zhu Y."/>
            <person name="Liu G."/>
            <person name="Chen Q."/>
            <person name="Chen Z."/>
            <person name="Che J."/>
            <person name="Ge C."/>
            <person name="Shi H."/>
            <person name="Pan Z."/>
            <person name="Liu X."/>
        </authorList>
    </citation>
    <scope>NUCLEOTIDE SEQUENCE [LARGE SCALE GENOMIC DNA]</scope>
    <source>
        <strain evidence="2 3">DSM 54</strain>
    </source>
</reference>
<feature type="transmembrane region" description="Helical" evidence="1">
    <location>
        <begin position="101"/>
        <end position="127"/>
    </location>
</feature>
<dbReference type="EMBL" id="LGCI01000006">
    <property type="protein sequence ID" value="KOY82326.1"/>
    <property type="molecule type" value="Genomic_DNA"/>
</dbReference>
<feature type="transmembrane region" description="Helical" evidence="1">
    <location>
        <begin position="77"/>
        <end position="94"/>
    </location>
</feature>
<dbReference type="AlphaFoldDB" id="A0A0M9DKL6"/>
<dbReference type="Proteomes" id="UP000037977">
    <property type="component" value="Unassembled WGS sequence"/>
</dbReference>
<dbReference type="Pfam" id="PF17099">
    <property type="entry name" value="TrpP"/>
    <property type="match status" value="1"/>
</dbReference>
<dbReference type="OrthoDB" id="2243651at2"/>
<keyword evidence="1" id="KW-0472">Membrane</keyword>
<keyword evidence="1" id="KW-1133">Transmembrane helix</keyword>
<dbReference type="STRING" id="33935.ADM90_11460"/>
<feature type="transmembrane region" description="Helical" evidence="1">
    <location>
        <begin position="133"/>
        <end position="161"/>
    </location>
</feature>
<accession>A0A0M9DKL6</accession>
<dbReference type="InterPro" id="IPR031360">
    <property type="entry name" value="TrpP"/>
</dbReference>
<organism evidence="2 3">
    <name type="scientific">Lysinibacillus macroides</name>
    <dbReference type="NCBI Taxonomy" id="33935"/>
    <lineage>
        <taxon>Bacteria</taxon>
        <taxon>Bacillati</taxon>
        <taxon>Bacillota</taxon>
        <taxon>Bacilli</taxon>
        <taxon>Bacillales</taxon>
        <taxon>Bacillaceae</taxon>
        <taxon>Lysinibacillus</taxon>
    </lineage>
</organism>
<evidence type="ECO:0000313" key="3">
    <source>
        <dbReference type="Proteomes" id="UP000037977"/>
    </source>
</evidence>
<keyword evidence="3" id="KW-1185">Reference proteome</keyword>
<name>A0A0M9DKL6_9BACI</name>
<feature type="transmembrane region" description="Helical" evidence="1">
    <location>
        <begin position="34"/>
        <end position="57"/>
    </location>
</feature>
<protein>
    <submittedName>
        <fullName evidence="2">Tryptophan transporter</fullName>
    </submittedName>
</protein>
<dbReference type="RefSeq" id="WP_053995229.1">
    <property type="nucleotide sequence ID" value="NZ_CP065643.1"/>
</dbReference>
<proteinExistence type="predicted"/>
<evidence type="ECO:0000313" key="2">
    <source>
        <dbReference type="EMBL" id="KOY82326.1"/>
    </source>
</evidence>